<comment type="caution">
    <text evidence="5">The sequence shown here is derived from an EMBL/GenBank/DDBJ whole genome shotgun (WGS) entry which is preliminary data.</text>
</comment>
<feature type="domain" description="D-isomer specific 2-hydroxyacid dehydrogenase NAD-binding" evidence="4">
    <location>
        <begin position="178"/>
        <end position="333"/>
    </location>
</feature>
<dbReference type="PANTHER" id="PTHR10996:SF178">
    <property type="entry name" value="2-HYDROXYACID DEHYDROGENASE YGL185C-RELATED"/>
    <property type="match status" value="1"/>
</dbReference>
<feature type="region of interest" description="Disordered" evidence="3">
    <location>
        <begin position="365"/>
        <end position="391"/>
    </location>
</feature>
<dbReference type="Proteomes" id="UP000734511">
    <property type="component" value="Unassembled WGS sequence"/>
</dbReference>
<evidence type="ECO:0000313" key="6">
    <source>
        <dbReference type="Proteomes" id="UP000734511"/>
    </source>
</evidence>
<dbReference type="Gene3D" id="3.40.50.720">
    <property type="entry name" value="NAD(P)-binding Rossmann-like Domain"/>
    <property type="match status" value="2"/>
</dbReference>
<dbReference type="InterPro" id="IPR036291">
    <property type="entry name" value="NAD(P)-bd_dom_sf"/>
</dbReference>
<dbReference type="InterPro" id="IPR050223">
    <property type="entry name" value="D-isomer_2-hydroxyacid_DH"/>
</dbReference>
<feature type="region of interest" description="Disordered" evidence="3">
    <location>
        <begin position="37"/>
        <end position="98"/>
    </location>
</feature>
<name>A0ABX0ZHW5_9ACTN</name>
<gene>
    <name evidence="5" type="ORF">HCN08_05705</name>
</gene>
<dbReference type="Pfam" id="PF02826">
    <property type="entry name" value="2-Hacid_dh_C"/>
    <property type="match status" value="1"/>
</dbReference>
<dbReference type="PANTHER" id="PTHR10996">
    <property type="entry name" value="2-HYDROXYACID DEHYDROGENASE-RELATED"/>
    <property type="match status" value="1"/>
</dbReference>
<organism evidence="5 6">
    <name type="scientific">Actinacidiphila epipremni</name>
    <dbReference type="NCBI Taxonomy" id="2053013"/>
    <lineage>
        <taxon>Bacteria</taxon>
        <taxon>Bacillati</taxon>
        <taxon>Actinomycetota</taxon>
        <taxon>Actinomycetes</taxon>
        <taxon>Kitasatosporales</taxon>
        <taxon>Streptomycetaceae</taxon>
        <taxon>Actinacidiphila</taxon>
    </lineage>
</organism>
<evidence type="ECO:0000313" key="5">
    <source>
        <dbReference type="EMBL" id="NJP42906.1"/>
    </source>
</evidence>
<feature type="compositionally biased region" description="Low complexity" evidence="3">
    <location>
        <begin position="371"/>
        <end position="384"/>
    </location>
</feature>
<evidence type="ECO:0000256" key="1">
    <source>
        <dbReference type="ARBA" id="ARBA00023002"/>
    </source>
</evidence>
<keyword evidence="6" id="KW-1185">Reference proteome</keyword>
<keyword evidence="2" id="KW-0520">NAD</keyword>
<feature type="compositionally biased region" description="Basic and acidic residues" evidence="3">
    <location>
        <begin position="44"/>
        <end position="55"/>
    </location>
</feature>
<dbReference type="RefSeq" id="WP_167981776.1">
    <property type="nucleotide sequence ID" value="NZ_JAATEJ010000003.1"/>
</dbReference>
<sequence>MTRPGVQESAVRRGWGDLDVLIAHTKMAKVLHDELDGTPGVRLHVGEPDAHRPESGEAGSYGDGTCGEGTGGDRTRGDGSHGHGAGSEGAPGPADPYRTADVVVGYQFPPGSLAGYPRLRWLHLTGTGTDHLAAAGLPPGVLVTTSARVPVDAVAEYAVAGLLHLLKALPDLGRGSGGAWYRSDALMLGGSTVAVVGAGRIGRAVLRRLAALGARTVAVTRPGRTCPVPGADRTVPSDRLAEVAATADHLVLCLPGGPGTRLLAGERVLAALPPHGTVVNVGRAETLDTRALYAALRAGRLRGAFLDVHDTEPLPADDPAWHVPGLVVSPHRAFAFPDEPAQVAQAFLANLHDLRALRSPRDITLWHPEPRATAPTDDTDSTSRTGERTAQ</sequence>
<evidence type="ECO:0000256" key="3">
    <source>
        <dbReference type="SAM" id="MobiDB-lite"/>
    </source>
</evidence>
<dbReference type="EMBL" id="JAATEJ010000003">
    <property type="protein sequence ID" value="NJP42906.1"/>
    <property type="molecule type" value="Genomic_DNA"/>
</dbReference>
<evidence type="ECO:0000259" key="4">
    <source>
        <dbReference type="Pfam" id="PF02826"/>
    </source>
</evidence>
<feature type="compositionally biased region" description="Gly residues" evidence="3">
    <location>
        <begin position="59"/>
        <end position="70"/>
    </location>
</feature>
<feature type="compositionally biased region" description="Basic and acidic residues" evidence="3">
    <location>
        <begin position="71"/>
        <end position="81"/>
    </location>
</feature>
<accession>A0ABX0ZHW5</accession>
<keyword evidence="1" id="KW-0560">Oxidoreductase</keyword>
<evidence type="ECO:0000256" key="2">
    <source>
        <dbReference type="ARBA" id="ARBA00023027"/>
    </source>
</evidence>
<dbReference type="SUPFAM" id="SSF52283">
    <property type="entry name" value="Formate/glycerate dehydrogenase catalytic domain-like"/>
    <property type="match status" value="1"/>
</dbReference>
<dbReference type="SUPFAM" id="SSF51735">
    <property type="entry name" value="NAD(P)-binding Rossmann-fold domains"/>
    <property type="match status" value="1"/>
</dbReference>
<proteinExistence type="predicted"/>
<reference evidence="5 6" key="1">
    <citation type="submission" date="2020-03" db="EMBL/GenBank/DDBJ databases">
        <title>WGS of actinomycetes isolated from Thailand.</title>
        <authorList>
            <person name="Thawai C."/>
        </authorList>
    </citation>
    <scope>NUCLEOTIDE SEQUENCE [LARGE SCALE GENOMIC DNA]</scope>
    <source>
        <strain evidence="5 6">PRB2-1</strain>
    </source>
</reference>
<dbReference type="InterPro" id="IPR006140">
    <property type="entry name" value="D-isomer_DH_NAD-bd"/>
</dbReference>
<protein>
    <recommendedName>
        <fullName evidence="4">D-isomer specific 2-hydroxyacid dehydrogenase NAD-binding domain-containing protein</fullName>
    </recommendedName>
</protein>